<dbReference type="EMBL" id="GBXM01009845">
    <property type="protein sequence ID" value="JAH98732.1"/>
    <property type="molecule type" value="Transcribed_RNA"/>
</dbReference>
<proteinExistence type="predicted"/>
<accession>A0A0E9X7P5</accession>
<organism evidence="1">
    <name type="scientific">Anguilla anguilla</name>
    <name type="common">European freshwater eel</name>
    <name type="synonym">Muraena anguilla</name>
    <dbReference type="NCBI Taxonomy" id="7936"/>
    <lineage>
        <taxon>Eukaryota</taxon>
        <taxon>Metazoa</taxon>
        <taxon>Chordata</taxon>
        <taxon>Craniata</taxon>
        <taxon>Vertebrata</taxon>
        <taxon>Euteleostomi</taxon>
        <taxon>Actinopterygii</taxon>
        <taxon>Neopterygii</taxon>
        <taxon>Teleostei</taxon>
        <taxon>Anguilliformes</taxon>
        <taxon>Anguillidae</taxon>
        <taxon>Anguilla</taxon>
    </lineage>
</organism>
<evidence type="ECO:0000313" key="1">
    <source>
        <dbReference type="EMBL" id="JAH98732.1"/>
    </source>
</evidence>
<dbReference type="AlphaFoldDB" id="A0A0E9X7P5"/>
<name>A0A0E9X7P5_ANGAN</name>
<protein>
    <submittedName>
        <fullName evidence="1">Uncharacterized protein</fullName>
    </submittedName>
</protein>
<reference evidence="1" key="2">
    <citation type="journal article" date="2015" name="Fish Shellfish Immunol.">
        <title>Early steps in the European eel (Anguilla anguilla)-Vibrio vulnificus interaction in the gills: Role of the RtxA13 toxin.</title>
        <authorList>
            <person name="Callol A."/>
            <person name="Pajuelo D."/>
            <person name="Ebbesson L."/>
            <person name="Teles M."/>
            <person name="MacKenzie S."/>
            <person name="Amaro C."/>
        </authorList>
    </citation>
    <scope>NUCLEOTIDE SEQUENCE</scope>
</reference>
<sequence>MCLKCVQVLPSFPERCKNHCFVS</sequence>
<reference evidence="1" key="1">
    <citation type="submission" date="2014-11" db="EMBL/GenBank/DDBJ databases">
        <authorList>
            <person name="Amaro Gonzalez C."/>
        </authorList>
    </citation>
    <scope>NUCLEOTIDE SEQUENCE</scope>
</reference>